<dbReference type="RefSeq" id="WP_346188937.1">
    <property type="nucleotide sequence ID" value="NZ_BAABRL010000007.1"/>
</dbReference>
<gene>
    <name evidence="1" type="ORF">Rhal01_02421</name>
</gene>
<evidence type="ECO:0008006" key="3">
    <source>
        <dbReference type="Google" id="ProtNLM"/>
    </source>
</evidence>
<organism evidence="1 2">
    <name type="scientific">Rubritalea halochordaticola</name>
    <dbReference type="NCBI Taxonomy" id="714537"/>
    <lineage>
        <taxon>Bacteria</taxon>
        <taxon>Pseudomonadati</taxon>
        <taxon>Verrucomicrobiota</taxon>
        <taxon>Verrucomicrobiia</taxon>
        <taxon>Verrucomicrobiales</taxon>
        <taxon>Rubritaleaceae</taxon>
        <taxon>Rubritalea</taxon>
    </lineage>
</organism>
<evidence type="ECO:0000313" key="2">
    <source>
        <dbReference type="Proteomes" id="UP001424741"/>
    </source>
</evidence>
<dbReference type="Proteomes" id="UP001424741">
    <property type="component" value="Unassembled WGS sequence"/>
</dbReference>
<accession>A0ABP9V0M9</accession>
<dbReference type="EMBL" id="BAABRL010000007">
    <property type="protein sequence ID" value="GAA5496238.1"/>
    <property type="molecule type" value="Genomic_DNA"/>
</dbReference>
<keyword evidence="2" id="KW-1185">Reference proteome</keyword>
<evidence type="ECO:0000313" key="1">
    <source>
        <dbReference type="EMBL" id="GAA5496238.1"/>
    </source>
</evidence>
<dbReference type="PROSITE" id="PS51257">
    <property type="entry name" value="PROKAR_LIPOPROTEIN"/>
    <property type="match status" value="1"/>
</dbReference>
<name>A0ABP9V0M9_9BACT</name>
<sequence length="168" mass="18603">MILRILASLAILLTFSSCAGYRLGNSKPAHLLEVRTISVPLFKNDTQEQRLAVLATNSCIDAITRDGSYRIGSNGGSDATLYATISKLDYDEFRSQRLDTLKPEELEMTIYIDWQLKSPEGKVLASGRDHGETKFFVDANLQLSRENSLPDAVKNATEKMASRLANGF</sequence>
<reference evidence="1 2" key="1">
    <citation type="submission" date="2024-02" db="EMBL/GenBank/DDBJ databases">
        <title>Rubritalea halochordaticola NBRC 107102.</title>
        <authorList>
            <person name="Ichikawa N."/>
            <person name="Katano-Makiyama Y."/>
            <person name="Hidaka K."/>
        </authorList>
    </citation>
    <scope>NUCLEOTIDE SEQUENCE [LARGE SCALE GENOMIC DNA]</scope>
    <source>
        <strain evidence="1 2">NBRC 107102</strain>
    </source>
</reference>
<dbReference type="InterPro" id="IPR007485">
    <property type="entry name" value="LPS_assembly_LptE"/>
</dbReference>
<dbReference type="Pfam" id="PF04390">
    <property type="entry name" value="LptE"/>
    <property type="match status" value="1"/>
</dbReference>
<protein>
    <recommendedName>
        <fullName evidence="3">Lipopolysaccharide-assembly</fullName>
    </recommendedName>
</protein>
<proteinExistence type="predicted"/>
<comment type="caution">
    <text evidence="1">The sequence shown here is derived from an EMBL/GenBank/DDBJ whole genome shotgun (WGS) entry which is preliminary data.</text>
</comment>